<comment type="similarity">
    <text evidence="2 9">Belongs to the complex I NDUFA8 subunit family.</text>
</comment>
<keyword evidence="9" id="KW-0999">Mitochondrion inner membrane</keyword>
<proteinExistence type="inferred from homology"/>
<evidence type="ECO:0000256" key="2">
    <source>
        <dbReference type="ARBA" id="ARBA00010705"/>
    </source>
</evidence>
<keyword evidence="7 9" id="KW-0496">Mitochondrion</keyword>
<evidence type="ECO:0000313" key="11">
    <source>
        <dbReference type="Proteomes" id="UP001360953"/>
    </source>
</evidence>
<dbReference type="PANTHER" id="PTHR13344:SF0">
    <property type="entry name" value="NADH DEHYDROGENASE [UBIQUINONE] 1 ALPHA SUBCOMPLEX SUBUNIT 8"/>
    <property type="match status" value="1"/>
</dbReference>
<evidence type="ECO:0000313" key="10">
    <source>
        <dbReference type="EMBL" id="KAK7534028.1"/>
    </source>
</evidence>
<evidence type="ECO:0000256" key="6">
    <source>
        <dbReference type="ARBA" id="ARBA00022982"/>
    </source>
</evidence>
<keyword evidence="6 9" id="KW-0249">Electron transport</keyword>
<dbReference type="PIRSF" id="PIRSF017016">
    <property type="entry name" value="NDUA8"/>
    <property type="match status" value="1"/>
</dbReference>
<keyword evidence="11" id="KW-1185">Reference proteome</keyword>
<sequence length="160" mass="18412">MAAREPRFNDRVLIDVTPMPDHIPKVKEVGSTSAPLMSAAFFIGARCKPYNDDYMMCKDDSKGRGELECLKEGRKVTRCATSVLEDINKHCLNEFRYHWNCLESKNHQLWKCRRAERVLNKCVFEKINLEKTIPDTPKGEVPVHLREKQLFADDGFLGSP</sequence>
<protein>
    <recommendedName>
        <fullName evidence="9">NADH-ubiquinone oxidoreductase</fullName>
    </recommendedName>
</protein>
<gene>
    <name evidence="10" type="ORF">J3D65DRAFT_467933</name>
</gene>
<keyword evidence="3 9" id="KW-0813">Transport</keyword>
<dbReference type="EMBL" id="JBBPEH010000009">
    <property type="protein sequence ID" value="KAK7534028.1"/>
    <property type="molecule type" value="Genomic_DNA"/>
</dbReference>
<dbReference type="InterPro" id="IPR016680">
    <property type="entry name" value="NDUFA8"/>
</dbReference>
<accession>A0ABR1LFP7</accession>
<evidence type="ECO:0000256" key="7">
    <source>
        <dbReference type="ARBA" id="ARBA00023128"/>
    </source>
</evidence>
<evidence type="ECO:0000256" key="5">
    <source>
        <dbReference type="ARBA" id="ARBA00022737"/>
    </source>
</evidence>
<name>A0ABR1LFP7_9PEZI</name>
<comment type="subcellular location">
    <subcellularLocation>
        <location evidence="9">Mitochondrion inner membrane</location>
    </subcellularLocation>
</comment>
<keyword evidence="8" id="KW-1015">Disulfide bond</keyword>
<keyword evidence="9" id="KW-0472">Membrane</keyword>
<organism evidence="10 11">
    <name type="scientific">Phyllosticta citribraziliensis</name>
    <dbReference type="NCBI Taxonomy" id="989973"/>
    <lineage>
        <taxon>Eukaryota</taxon>
        <taxon>Fungi</taxon>
        <taxon>Dikarya</taxon>
        <taxon>Ascomycota</taxon>
        <taxon>Pezizomycotina</taxon>
        <taxon>Dothideomycetes</taxon>
        <taxon>Dothideomycetes incertae sedis</taxon>
        <taxon>Botryosphaeriales</taxon>
        <taxon>Phyllostictaceae</taxon>
        <taxon>Phyllosticta</taxon>
    </lineage>
</organism>
<dbReference type="GeneID" id="92029394"/>
<comment type="caution">
    <text evidence="10">The sequence shown here is derived from an EMBL/GenBank/DDBJ whole genome shotgun (WGS) entry which is preliminary data.</text>
</comment>
<evidence type="ECO:0000256" key="9">
    <source>
        <dbReference type="PIRNR" id="PIRNR017016"/>
    </source>
</evidence>
<evidence type="ECO:0000256" key="1">
    <source>
        <dbReference type="ARBA" id="ARBA00003195"/>
    </source>
</evidence>
<dbReference type="PANTHER" id="PTHR13344">
    <property type="entry name" value="NADH-UBIQUINONE OXIDOREDUCTASE"/>
    <property type="match status" value="1"/>
</dbReference>
<reference evidence="10 11" key="1">
    <citation type="submission" date="2024-04" db="EMBL/GenBank/DDBJ databases">
        <title>Phyllosticta paracitricarpa is synonymous to the EU quarantine fungus P. citricarpa based on phylogenomic analyses.</title>
        <authorList>
            <consortium name="Lawrence Berkeley National Laboratory"/>
            <person name="Van ingen-buijs V.A."/>
            <person name="Van westerhoven A.C."/>
            <person name="Haridas S."/>
            <person name="Skiadas P."/>
            <person name="Martin F."/>
            <person name="Groenewald J.Z."/>
            <person name="Crous P.W."/>
            <person name="Seidl M.F."/>
        </authorList>
    </citation>
    <scope>NUCLEOTIDE SEQUENCE [LARGE SCALE GENOMIC DNA]</scope>
    <source>
        <strain evidence="10 11">CPC 17464</strain>
    </source>
</reference>
<dbReference type="RefSeq" id="XP_066653067.1">
    <property type="nucleotide sequence ID" value="XM_066796488.1"/>
</dbReference>
<evidence type="ECO:0000256" key="4">
    <source>
        <dbReference type="ARBA" id="ARBA00022660"/>
    </source>
</evidence>
<comment type="function">
    <text evidence="1 9">Accessory subunit of the mitochondrial membrane respiratory chain NADH dehydrogenase (Complex I), that is believed not to be involved in catalysis. Complex I functions in the transfer of electrons from NADH to the respiratory chain. The immediate electron acceptor for the enzyme is believed to be ubiquinone.</text>
</comment>
<keyword evidence="5" id="KW-0677">Repeat</keyword>
<dbReference type="PROSITE" id="PS51808">
    <property type="entry name" value="CHCH"/>
    <property type="match status" value="1"/>
</dbReference>
<evidence type="ECO:0000256" key="3">
    <source>
        <dbReference type="ARBA" id="ARBA00022448"/>
    </source>
</evidence>
<dbReference type="Proteomes" id="UP001360953">
    <property type="component" value="Unassembled WGS sequence"/>
</dbReference>
<evidence type="ECO:0000256" key="8">
    <source>
        <dbReference type="ARBA" id="ARBA00023157"/>
    </source>
</evidence>
<keyword evidence="4 9" id="KW-0679">Respiratory chain</keyword>